<feature type="domain" description="ABC transporter" evidence="5">
    <location>
        <begin position="8"/>
        <end position="231"/>
    </location>
</feature>
<keyword evidence="2" id="KW-0813">Transport</keyword>
<dbReference type="Pfam" id="PF00005">
    <property type="entry name" value="ABC_tran"/>
    <property type="match status" value="1"/>
</dbReference>
<dbReference type="GO" id="GO:0005524">
    <property type="term" value="F:ATP binding"/>
    <property type="evidence" value="ECO:0007669"/>
    <property type="project" value="UniProtKB-KW"/>
</dbReference>
<dbReference type="InterPro" id="IPR003593">
    <property type="entry name" value="AAA+_ATPase"/>
</dbReference>
<dbReference type="CDD" id="cd03255">
    <property type="entry name" value="ABC_MJ0796_LolCDE_FtsE"/>
    <property type="match status" value="1"/>
</dbReference>
<dbReference type="InterPro" id="IPR017871">
    <property type="entry name" value="ABC_transporter-like_CS"/>
</dbReference>
<dbReference type="Proteomes" id="UP001595989">
    <property type="component" value="Unassembled WGS sequence"/>
</dbReference>
<dbReference type="PROSITE" id="PS50893">
    <property type="entry name" value="ABC_TRANSPORTER_2"/>
    <property type="match status" value="1"/>
</dbReference>
<evidence type="ECO:0000256" key="1">
    <source>
        <dbReference type="ARBA" id="ARBA00005417"/>
    </source>
</evidence>
<dbReference type="PANTHER" id="PTHR42798">
    <property type="entry name" value="LIPOPROTEIN-RELEASING SYSTEM ATP-BINDING PROTEIN LOLD"/>
    <property type="match status" value="1"/>
</dbReference>
<evidence type="ECO:0000259" key="5">
    <source>
        <dbReference type="PROSITE" id="PS50893"/>
    </source>
</evidence>
<comment type="caution">
    <text evidence="6">The sequence shown here is derived from an EMBL/GenBank/DDBJ whole genome shotgun (WGS) entry which is preliminary data.</text>
</comment>
<name>A0ABV9DKZ2_9BACI</name>
<dbReference type="Gene3D" id="3.40.50.300">
    <property type="entry name" value="P-loop containing nucleotide triphosphate hydrolases"/>
    <property type="match status" value="1"/>
</dbReference>
<dbReference type="RefSeq" id="WP_390295887.1">
    <property type="nucleotide sequence ID" value="NZ_JBHSFU010000006.1"/>
</dbReference>
<dbReference type="PROSITE" id="PS00211">
    <property type="entry name" value="ABC_TRANSPORTER_1"/>
    <property type="match status" value="1"/>
</dbReference>
<dbReference type="InterPro" id="IPR003439">
    <property type="entry name" value="ABC_transporter-like_ATP-bd"/>
</dbReference>
<keyword evidence="4 6" id="KW-0067">ATP-binding</keyword>
<protein>
    <submittedName>
        <fullName evidence="6">ABC transporter ATP-binding protein</fullName>
    </submittedName>
</protein>
<dbReference type="PANTHER" id="PTHR42798:SF2">
    <property type="entry name" value="ABC TRANSPORTER ATP-BINDING PROTEIN MG467-RELATED"/>
    <property type="match status" value="1"/>
</dbReference>
<proteinExistence type="inferred from homology"/>
<keyword evidence="7" id="KW-1185">Reference proteome</keyword>
<sequence length="231" mass="25558">MSHKMECVEVSKVFKGDGVSTYALEDINVTFEEGEFVAIVGPSGSGKSTILSLLGTLDLTTSGNVTYNGSPLNEYSSRKLADFRFENIGFIFQQFHLLPTLTALENVMSPLFSRKVPYNKKERAETMLNQVGLQDKYNSLLSQLSGGQQQRVAIARALVHEPNWLLADEPTGNLDTDTGEIIFDTLHGLNRNKGCGVIVVTHDSELAERADRIVEMKNGKIVRDTRKQAYA</sequence>
<evidence type="ECO:0000313" key="7">
    <source>
        <dbReference type="Proteomes" id="UP001595989"/>
    </source>
</evidence>
<dbReference type="SMART" id="SM00382">
    <property type="entry name" value="AAA"/>
    <property type="match status" value="1"/>
</dbReference>
<keyword evidence="3" id="KW-0547">Nucleotide-binding</keyword>
<reference evidence="7" key="1">
    <citation type="journal article" date="2019" name="Int. J. Syst. Evol. Microbiol.">
        <title>The Global Catalogue of Microorganisms (GCM) 10K type strain sequencing project: providing services to taxonomists for standard genome sequencing and annotation.</title>
        <authorList>
            <consortium name="The Broad Institute Genomics Platform"/>
            <consortium name="The Broad Institute Genome Sequencing Center for Infectious Disease"/>
            <person name="Wu L."/>
            <person name="Ma J."/>
        </authorList>
    </citation>
    <scope>NUCLEOTIDE SEQUENCE [LARGE SCALE GENOMIC DNA]</scope>
    <source>
        <strain evidence="7">CGMCC 4.7426</strain>
    </source>
</reference>
<evidence type="ECO:0000256" key="3">
    <source>
        <dbReference type="ARBA" id="ARBA00022741"/>
    </source>
</evidence>
<dbReference type="InterPro" id="IPR027417">
    <property type="entry name" value="P-loop_NTPase"/>
</dbReference>
<dbReference type="InterPro" id="IPR017911">
    <property type="entry name" value="MacB-like_ATP-bd"/>
</dbReference>
<organism evidence="6 7">
    <name type="scientific">Virgibacillus kekensis</name>
    <dbReference type="NCBI Taxonomy" id="202261"/>
    <lineage>
        <taxon>Bacteria</taxon>
        <taxon>Bacillati</taxon>
        <taxon>Bacillota</taxon>
        <taxon>Bacilli</taxon>
        <taxon>Bacillales</taxon>
        <taxon>Bacillaceae</taxon>
        <taxon>Virgibacillus</taxon>
    </lineage>
</organism>
<gene>
    <name evidence="6" type="ORF">ACFO3D_11025</name>
</gene>
<comment type="similarity">
    <text evidence="1">Belongs to the ABC transporter superfamily.</text>
</comment>
<evidence type="ECO:0000256" key="2">
    <source>
        <dbReference type="ARBA" id="ARBA00022448"/>
    </source>
</evidence>
<evidence type="ECO:0000313" key="6">
    <source>
        <dbReference type="EMBL" id="MFC4558743.1"/>
    </source>
</evidence>
<evidence type="ECO:0000256" key="4">
    <source>
        <dbReference type="ARBA" id="ARBA00022840"/>
    </source>
</evidence>
<dbReference type="EMBL" id="JBHSFU010000006">
    <property type="protein sequence ID" value="MFC4558743.1"/>
    <property type="molecule type" value="Genomic_DNA"/>
</dbReference>
<dbReference type="SUPFAM" id="SSF52540">
    <property type="entry name" value="P-loop containing nucleoside triphosphate hydrolases"/>
    <property type="match status" value="1"/>
</dbReference>
<accession>A0ABV9DKZ2</accession>